<evidence type="ECO:0000313" key="3">
    <source>
        <dbReference type="EMBL" id="CAL1131217.1"/>
    </source>
</evidence>
<feature type="chain" id="PRO_5043272171" evidence="1">
    <location>
        <begin position="16"/>
        <end position="434"/>
    </location>
</feature>
<dbReference type="EMBL" id="CAMXCT030000369">
    <property type="protein sequence ID" value="CAL4765154.1"/>
    <property type="molecule type" value="Genomic_DNA"/>
</dbReference>
<comment type="caution">
    <text evidence="2">The sequence shown here is derived from an EMBL/GenBank/DDBJ whole genome shotgun (WGS) entry which is preliminary data.</text>
</comment>
<evidence type="ECO:0000313" key="2">
    <source>
        <dbReference type="EMBL" id="CAI3977842.1"/>
    </source>
</evidence>
<dbReference type="OrthoDB" id="2016723at2759"/>
<reference evidence="2" key="1">
    <citation type="submission" date="2022-10" db="EMBL/GenBank/DDBJ databases">
        <authorList>
            <person name="Chen Y."/>
            <person name="Dougan E. K."/>
            <person name="Chan C."/>
            <person name="Rhodes N."/>
            <person name="Thang M."/>
        </authorList>
    </citation>
    <scope>NUCLEOTIDE SEQUENCE</scope>
</reference>
<dbReference type="AlphaFoldDB" id="A0A9P1FKZ5"/>
<evidence type="ECO:0000313" key="4">
    <source>
        <dbReference type="Proteomes" id="UP001152797"/>
    </source>
</evidence>
<accession>A0A9P1FKZ5</accession>
<dbReference type="EMBL" id="CAMXCT010000369">
    <property type="protein sequence ID" value="CAI3977842.1"/>
    <property type="molecule type" value="Genomic_DNA"/>
</dbReference>
<organism evidence="2">
    <name type="scientific">Cladocopium goreaui</name>
    <dbReference type="NCBI Taxonomy" id="2562237"/>
    <lineage>
        <taxon>Eukaryota</taxon>
        <taxon>Sar</taxon>
        <taxon>Alveolata</taxon>
        <taxon>Dinophyceae</taxon>
        <taxon>Suessiales</taxon>
        <taxon>Symbiodiniaceae</taxon>
        <taxon>Cladocopium</taxon>
    </lineage>
</organism>
<gene>
    <name evidence="2" type="ORF">C1SCF055_LOCUS5948</name>
</gene>
<proteinExistence type="predicted"/>
<keyword evidence="4" id="KW-1185">Reference proteome</keyword>
<protein>
    <submittedName>
        <fullName evidence="2">Uncharacterized protein</fullName>
    </submittedName>
</protein>
<dbReference type="EMBL" id="CAMXCT020000369">
    <property type="protein sequence ID" value="CAL1131217.1"/>
    <property type="molecule type" value="Genomic_DNA"/>
</dbReference>
<dbReference type="Proteomes" id="UP001152797">
    <property type="component" value="Unassembled WGS sequence"/>
</dbReference>
<reference evidence="3" key="2">
    <citation type="submission" date="2024-04" db="EMBL/GenBank/DDBJ databases">
        <authorList>
            <person name="Chen Y."/>
            <person name="Shah S."/>
            <person name="Dougan E. K."/>
            <person name="Thang M."/>
            <person name="Chan C."/>
        </authorList>
    </citation>
    <scope>NUCLEOTIDE SEQUENCE [LARGE SCALE GENOMIC DNA]</scope>
</reference>
<evidence type="ECO:0000256" key="1">
    <source>
        <dbReference type="SAM" id="SignalP"/>
    </source>
</evidence>
<keyword evidence="1" id="KW-0732">Signal</keyword>
<sequence length="434" mass="50695">MLAKLFWLISLPVAAEEPCSVRVAHCIVGHVRTFWQEAVYQSIADVLVPQASPRHCADFFYVLSMSSGLDTAKGGVYEYNETLLWNTAWRRLPPTKYLLDPPKPSGPRHLSYHQPDCLFQCVQMFDKVRLCLDLVKEHETETGQRYDWILRSRPDLRWDVESQLPPLHQLSSQRIYFPITKENVQDSICKDPVQIVPRSLAEVFYERILDKCLLRRDIYGEVWNCDRWIERFCESEGIPISLLKLSATIQRLPNIKDGFFDYHDQWFQHIKFAQQLFPDSIYLLGNEDQVIKTESGRKWSNDTEAIPAGLEPEEGCKTLADSQFCMPCNAYLMHLRFAINKSALRKMEDINFGIWRTYPRNIRDLGGRNSRFLRNASQFWFKVWFPEVKAEHAQKESQESADTNSAEVPFYYNLWTPVLLRRGKAARRLNFPAS</sequence>
<name>A0A9P1FKZ5_9DINO</name>
<feature type="signal peptide" evidence="1">
    <location>
        <begin position="1"/>
        <end position="15"/>
    </location>
</feature>